<proteinExistence type="predicted"/>
<name>A0A3M7SY99_BRAPC</name>
<reference evidence="1 2" key="1">
    <citation type="journal article" date="2018" name="Sci. Rep.">
        <title>Genomic signatures of local adaptation to the degree of environmental predictability in rotifers.</title>
        <authorList>
            <person name="Franch-Gras L."/>
            <person name="Hahn C."/>
            <person name="Garcia-Roger E.M."/>
            <person name="Carmona M.J."/>
            <person name="Serra M."/>
            <person name="Gomez A."/>
        </authorList>
    </citation>
    <scope>NUCLEOTIDE SEQUENCE [LARGE SCALE GENOMIC DNA]</scope>
    <source>
        <strain evidence="1">HYR1</strain>
    </source>
</reference>
<dbReference type="AlphaFoldDB" id="A0A3M7SY99"/>
<evidence type="ECO:0000313" key="2">
    <source>
        <dbReference type="Proteomes" id="UP000276133"/>
    </source>
</evidence>
<dbReference type="Proteomes" id="UP000276133">
    <property type="component" value="Unassembled WGS sequence"/>
</dbReference>
<evidence type="ECO:0000313" key="1">
    <source>
        <dbReference type="EMBL" id="RNA40706.1"/>
    </source>
</evidence>
<sequence>MKKIAYKKVIEYLEGDNQFKNDLTYVFFTQFYENLLNTFKNKNRFKQWIEKIFFKINFNF</sequence>
<comment type="caution">
    <text evidence="1">The sequence shown here is derived from an EMBL/GenBank/DDBJ whole genome shotgun (WGS) entry which is preliminary data.</text>
</comment>
<accession>A0A3M7SY99</accession>
<protein>
    <submittedName>
        <fullName evidence="1">Uncharacterized protein</fullName>
    </submittedName>
</protein>
<dbReference type="EMBL" id="REGN01000604">
    <property type="protein sequence ID" value="RNA40706.1"/>
    <property type="molecule type" value="Genomic_DNA"/>
</dbReference>
<keyword evidence="2" id="KW-1185">Reference proteome</keyword>
<gene>
    <name evidence="1" type="ORF">BpHYR1_037124</name>
</gene>
<organism evidence="1 2">
    <name type="scientific">Brachionus plicatilis</name>
    <name type="common">Marine rotifer</name>
    <name type="synonym">Brachionus muelleri</name>
    <dbReference type="NCBI Taxonomy" id="10195"/>
    <lineage>
        <taxon>Eukaryota</taxon>
        <taxon>Metazoa</taxon>
        <taxon>Spiralia</taxon>
        <taxon>Gnathifera</taxon>
        <taxon>Rotifera</taxon>
        <taxon>Eurotatoria</taxon>
        <taxon>Monogononta</taxon>
        <taxon>Pseudotrocha</taxon>
        <taxon>Ploima</taxon>
        <taxon>Brachionidae</taxon>
        <taxon>Brachionus</taxon>
    </lineage>
</organism>